<dbReference type="PANTHER" id="PTHR38095:SF2">
    <property type="entry name" value="ANAEROBIC DIMETHYL SULFOXIDE REDUCTASE CHAIN C"/>
    <property type="match status" value="1"/>
</dbReference>
<comment type="caution">
    <text evidence="2">The sequence shown here is derived from an EMBL/GenBank/DDBJ whole genome shotgun (WGS) entry which is preliminary data.</text>
</comment>
<feature type="transmembrane region" description="Helical" evidence="1">
    <location>
        <begin position="6"/>
        <end position="29"/>
    </location>
</feature>
<keyword evidence="1" id="KW-0472">Membrane</keyword>
<dbReference type="RefSeq" id="WP_039469787.1">
    <property type="nucleotide sequence ID" value="NZ_JWLZ01000228.1"/>
</dbReference>
<protein>
    <submittedName>
        <fullName evidence="2">Dimethyl sulfoxide reductase</fullName>
    </submittedName>
</protein>
<feature type="transmembrane region" description="Helical" evidence="1">
    <location>
        <begin position="72"/>
        <end position="98"/>
    </location>
</feature>
<reference evidence="2 3" key="1">
    <citation type="submission" date="2014-12" db="EMBL/GenBank/DDBJ databases">
        <title>Genome sequencing of Photobacterium gaetbulicola AD005a.</title>
        <authorList>
            <person name="Adrian T.G.S."/>
            <person name="Chan K.G."/>
        </authorList>
    </citation>
    <scope>NUCLEOTIDE SEQUENCE [LARGE SCALE GENOMIC DNA]</scope>
    <source>
        <strain evidence="2 3">AD005a</strain>
    </source>
</reference>
<feature type="transmembrane region" description="Helical" evidence="1">
    <location>
        <begin position="181"/>
        <end position="202"/>
    </location>
</feature>
<sequence length="281" mass="29933">MSQLSLVIFTVLAQAAVGMFIALGLVEMLLKPNEKVMTRSFIAVFVLLGIGAMASVTHLGQPFRMFNVMFGLAHGSALSLEIVGLSLFGGAGAAYTGMRLFDIRPDVRKFLLPIAMVMGVVFILAIANVYTLATVPTWNTPFTSFQFLMTAAVLGPIAAAVMLRLQTKGMGELAAKADKTLAVSAAAFGIIALMGYAAYLVWLGQLNVHVNPFEVVDYSFRVALIRVGLLMAGIIFWLVSATKGSHGAKPVVFASFAIVLASELMGRAFFYDVFISAGSGM</sequence>
<dbReference type="Pfam" id="PF04976">
    <property type="entry name" value="DmsC"/>
    <property type="match status" value="1"/>
</dbReference>
<keyword evidence="1" id="KW-1133">Transmembrane helix</keyword>
<gene>
    <name evidence="2" type="ORF">RJ45_26030</name>
</gene>
<evidence type="ECO:0000313" key="3">
    <source>
        <dbReference type="Proteomes" id="UP000031278"/>
    </source>
</evidence>
<name>A0A0B9GG40_9GAMM</name>
<feature type="transmembrane region" description="Helical" evidence="1">
    <location>
        <begin position="41"/>
        <end position="60"/>
    </location>
</feature>
<dbReference type="GO" id="GO:0009390">
    <property type="term" value="C:dimethyl sulfoxide reductase complex"/>
    <property type="evidence" value="ECO:0007669"/>
    <property type="project" value="TreeGrafter"/>
</dbReference>
<dbReference type="EMBL" id="JWLZ01000228">
    <property type="protein sequence ID" value="KHT57961.1"/>
    <property type="molecule type" value="Genomic_DNA"/>
</dbReference>
<evidence type="ECO:0000313" key="2">
    <source>
        <dbReference type="EMBL" id="KHT57961.1"/>
    </source>
</evidence>
<organism evidence="2 3">
    <name type="scientific">Photobacterium gaetbulicola</name>
    <dbReference type="NCBI Taxonomy" id="1295392"/>
    <lineage>
        <taxon>Bacteria</taxon>
        <taxon>Pseudomonadati</taxon>
        <taxon>Pseudomonadota</taxon>
        <taxon>Gammaproteobacteria</taxon>
        <taxon>Vibrionales</taxon>
        <taxon>Vibrionaceae</taxon>
        <taxon>Photobacterium</taxon>
    </lineage>
</organism>
<feature type="transmembrane region" description="Helical" evidence="1">
    <location>
        <begin position="145"/>
        <end position="165"/>
    </location>
</feature>
<dbReference type="InterPro" id="IPR007059">
    <property type="entry name" value="DmsC"/>
</dbReference>
<dbReference type="GO" id="GO:0009389">
    <property type="term" value="F:dimethyl sulfoxide reductase activity"/>
    <property type="evidence" value="ECO:0007669"/>
    <property type="project" value="TreeGrafter"/>
</dbReference>
<evidence type="ECO:0000256" key="1">
    <source>
        <dbReference type="SAM" id="Phobius"/>
    </source>
</evidence>
<dbReference type="AlphaFoldDB" id="A0A0B9GG40"/>
<proteinExistence type="predicted"/>
<dbReference type="GO" id="GO:0005886">
    <property type="term" value="C:plasma membrane"/>
    <property type="evidence" value="ECO:0007669"/>
    <property type="project" value="TreeGrafter"/>
</dbReference>
<dbReference type="Proteomes" id="UP000031278">
    <property type="component" value="Unassembled WGS sequence"/>
</dbReference>
<dbReference type="PANTHER" id="PTHR38095">
    <property type="entry name" value="ANAEROBIC DIMETHYL SULFOXIDE REDUCTASE CHAIN YNFH"/>
    <property type="match status" value="1"/>
</dbReference>
<feature type="transmembrane region" description="Helical" evidence="1">
    <location>
        <begin position="222"/>
        <end position="239"/>
    </location>
</feature>
<dbReference type="GO" id="GO:0019645">
    <property type="term" value="P:anaerobic electron transport chain"/>
    <property type="evidence" value="ECO:0007669"/>
    <property type="project" value="InterPro"/>
</dbReference>
<keyword evidence="1" id="KW-0812">Transmembrane</keyword>
<accession>A0A0B9GG40</accession>
<feature type="transmembrane region" description="Helical" evidence="1">
    <location>
        <begin position="251"/>
        <end position="271"/>
    </location>
</feature>
<feature type="transmembrane region" description="Helical" evidence="1">
    <location>
        <begin position="110"/>
        <end position="133"/>
    </location>
</feature>